<dbReference type="PANTHER" id="PTHR38409:SF1">
    <property type="entry name" value="MITOCHONDRIAL ADAPTER PROTEIN MCP1"/>
    <property type="match status" value="1"/>
</dbReference>
<feature type="non-terminal residue" evidence="3">
    <location>
        <position position="162"/>
    </location>
</feature>
<keyword evidence="1" id="KW-0812">Transmembrane</keyword>
<keyword evidence="1" id="KW-1133">Transmembrane helix</keyword>
<accession>A0A1X2GLQ5</accession>
<dbReference type="GO" id="GO:0055088">
    <property type="term" value="P:lipid homeostasis"/>
    <property type="evidence" value="ECO:0007669"/>
    <property type="project" value="InterPro"/>
</dbReference>
<evidence type="ECO:0000259" key="2">
    <source>
        <dbReference type="Pfam" id="PF07950"/>
    </source>
</evidence>
<evidence type="ECO:0000313" key="3">
    <source>
        <dbReference type="EMBL" id="ORX56831.1"/>
    </source>
</evidence>
<dbReference type="EMBL" id="MCGT01000009">
    <property type="protein sequence ID" value="ORX56831.1"/>
    <property type="molecule type" value="Genomic_DNA"/>
</dbReference>
<evidence type="ECO:0000313" key="4">
    <source>
        <dbReference type="Proteomes" id="UP000242146"/>
    </source>
</evidence>
<dbReference type="OrthoDB" id="10259513at2759"/>
<evidence type="ECO:0000256" key="1">
    <source>
        <dbReference type="SAM" id="Phobius"/>
    </source>
</evidence>
<dbReference type="PANTHER" id="PTHR38409">
    <property type="entry name" value="MDM10-COMPLEMENTING PROTEIN 1"/>
    <property type="match status" value="1"/>
</dbReference>
<organism evidence="3 4">
    <name type="scientific">Hesseltinella vesiculosa</name>
    <dbReference type="NCBI Taxonomy" id="101127"/>
    <lineage>
        <taxon>Eukaryota</taxon>
        <taxon>Fungi</taxon>
        <taxon>Fungi incertae sedis</taxon>
        <taxon>Mucoromycota</taxon>
        <taxon>Mucoromycotina</taxon>
        <taxon>Mucoromycetes</taxon>
        <taxon>Mucorales</taxon>
        <taxon>Cunninghamellaceae</taxon>
        <taxon>Hesseltinella</taxon>
    </lineage>
</organism>
<reference evidence="3 4" key="1">
    <citation type="submission" date="2016-07" db="EMBL/GenBank/DDBJ databases">
        <title>Pervasive Adenine N6-methylation of Active Genes in Fungi.</title>
        <authorList>
            <consortium name="DOE Joint Genome Institute"/>
            <person name="Mondo S.J."/>
            <person name="Dannebaum R.O."/>
            <person name="Kuo R.C."/>
            <person name="Labutti K."/>
            <person name="Haridas S."/>
            <person name="Kuo A."/>
            <person name="Salamov A."/>
            <person name="Ahrendt S.R."/>
            <person name="Lipzen A."/>
            <person name="Sullivan W."/>
            <person name="Andreopoulos W.B."/>
            <person name="Clum A."/>
            <person name="Lindquist E."/>
            <person name="Daum C."/>
            <person name="Ramamoorthy G.K."/>
            <person name="Gryganskyi A."/>
            <person name="Culley D."/>
            <person name="Magnuson J.K."/>
            <person name="James T.Y."/>
            <person name="O'Malley M.A."/>
            <person name="Stajich J.E."/>
            <person name="Spatafora J.W."/>
            <person name="Visel A."/>
            <person name="Grigoriev I.V."/>
        </authorList>
    </citation>
    <scope>NUCLEOTIDE SEQUENCE [LARGE SCALE GENOMIC DNA]</scope>
    <source>
        <strain evidence="3 4">NRRL 3301</strain>
    </source>
</reference>
<name>A0A1X2GLQ5_9FUNG</name>
<keyword evidence="4" id="KW-1185">Reference proteome</keyword>
<feature type="domain" description="Mitochondrial adapter protein MCP1 transmembrane" evidence="2">
    <location>
        <begin position="115"/>
        <end position="161"/>
    </location>
</feature>
<dbReference type="Proteomes" id="UP000242146">
    <property type="component" value="Unassembled WGS sequence"/>
</dbReference>
<dbReference type="Pfam" id="PF07950">
    <property type="entry name" value="MCP1_TM"/>
    <property type="match status" value="1"/>
</dbReference>
<gene>
    <name evidence="3" type="ORF">DM01DRAFT_1274495</name>
</gene>
<dbReference type="InterPro" id="IPR039960">
    <property type="entry name" value="MCP1"/>
</dbReference>
<comment type="caution">
    <text evidence="3">The sequence shown here is derived from an EMBL/GenBank/DDBJ whole genome shotgun (WGS) entry which is preliminary data.</text>
</comment>
<dbReference type="AlphaFoldDB" id="A0A1X2GLQ5"/>
<dbReference type="STRING" id="101127.A0A1X2GLQ5"/>
<feature type="transmembrane region" description="Helical" evidence="1">
    <location>
        <begin position="24"/>
        <end position="48"/>
    </location>
</feature>
<dbReference type="InterPro" id="IPR012472">
    <property type="entry name" value="MCP1_TM"/>
</dbReference>
<feature type="transmembrane region" description="Helical" evidence="1">
    <location>
        <begin position="105"/>
        <end position="124"/>
    </location>
</feature>
<proteinExistence type="predicted"/>
<sequence length="162" mass="17701">LPGTDDSTRRVLYKVYGVMNKVQAVSAVGFSTFAVVHGLQIVSGVFGAEAADHTLLLTRPFYQDEHMEGLMVTGSLVCHVASGLIKNAIQAKVQVSSEKTKTTHYHGPAGVVLVPLVLVHYYLVRGIPLRWMGDSAFVDFSIVAWGLQNRPVLTWSLHTLLL</sequence>
<protein>
    <recommendedName>
        <fullName evidence="2">Mitochondrial adapter protein MCP1 transmembrane domain-containing protein</fullName>
    </recommendedName>
</protein>
<keyword evidence="1" id="KW-0472">Membrane</keyword>
<feature type="non-terminal residue" evidence="3">
    <location>
        <position position="1"/>
    </location>
</feature>